<comment type="caution">
    <text evidence="2">The sequence shown here is derived from an EMBL/GenBank/DDBJ whole genome shotgun (WGS) entry which is preliminary data.</text>
</comment>
<reference evidence="2" key="1">
    <citation type="submission" date="2017-05" db="EMBL/GenBank/DDBJ databases">
        <title>Complete and WGS of Bordetella genogroups.</title>
        <authorList>
            <person name="Spilker T."/>
            <person name="Lipuma J."/>
        </authorList>
    </citation>
    <scope>NUCLEOTIDE SEQUENCE</scope>
    <source>
        <strain evidence="2">AU21707</strain>
    </source>
</reference>
<name>A0A261R2J5_9BORD</name>
<dbReference type="GO" id="GO:0003824">
    <property type="term" value="F:catalytic activity"/>
    <property type="evidence" value="ECO:0007669"/>
    <property type="project" value="UniProtKB-ARBA"/>
</dbReference>
<dbReference type="OrthoDB" id="9807606at2"/>
<accession>A0A261R2J5</accession>
<evidence type="ECO:0008006" key="4">
    <source>
        <dbReference type="Google" id="ProtNLM"/>
    </source>
</evidence>
<evidence type="ECO:0000313" key="3">
    <source>
        <dbReference type="Proteomes" id="UP000216857"/>
    </source>
</evidence>
<proteinExistence type="inferred from homology"/>
<dbReference type="EMBL" id="NEVJ01000003">
    <property type="protein sequence ID" value="OZI19229.1"/>
    <property type="molecule type" value="Genomic_DNA"/>
</dbReference>
<dbReference type="PANTHER" id="PTHR43802">
    <property type="entry name" value="ENOYL-COA HYDRATASE"/>
    <property type="match status" value="1"/>
</dbReference>
<keyword evidence="3" id="KW-1185">Reference proteome</keyword>
<dbReference type="CDD" id="cd06558">
    <property type="entry name" value="crotonase-like"/>
    <property type="match status" value="1"/>
</dbReference>
<dbReference type="Gene3D" id="3.90.226.10">
    <property type="entry name" value="2-enoyl-CoA Hydratase, Chain A, domain 1"/>
    <property type="match status" value="1"/>
</dbReference>
<dbReference type="RefSeq" id="WP_094847897.1">
    <property type="nucleotide sequence ID" value="NZ_NEVJ01000003.1"/>
</dbReference>
<comment type="similarity">
    <text evidence="1">Belongs to the enoyl-CoA hydratase/isomerase family.</text>
</comment>
<dbReference type="PANTHER" id="PTHR43802:SF1">
    <property type="entry name" value="IP11341P-RELATED"/>
    <property type="match status" value="1"/>
</dbReference>
<dbReference type="AlphaFoldDB" id="A0A261R2J5"/>
<sequence>MSNDPVVLYEVEQGVCTITLNRPRVLNAINREMKSEFVAALAKAEADADTVVVVVRGAGRAFCAGVDLKDAAVNPWDHTVAGWRWHLTGCLEMCTQMWNLKKPVIAAVNGHALGSGCDLALAADLTIAADTATFGEPEIRGISGPPGLFMPWVAGMKRAKELLFFGDTIDANHAERIGIVTRVWPAQDFDEGVRQYARRLAKVPAVALALNKRTINKTFEIMGLRNALDFNTEVMISTNMSKPAGDREARQRQIAEGGLKAMLQKRDAGHE</sequence>
<organism evidence="2 3">
    <name type="scientific">Bordetella genomosp. 9</name>
    <dbReference type="NCBI Taxonomy" id="1416803"/>
    <lineage>
        <taxon>Bacteria</taxon>
        <taxon>Pseudomonadati</taxon>
        <taxon>Pseudomonadota</taxon>
        <taxon>Betaproteobacteria</taxon>
        <taxon>Burkholderiales</taxon>
        <taxon>Alcaligenaceae</taxon>
        <taxon>Bordetella</taxon>
    </lineage>
</organism>
<dbReference type="Proteomes" id="UP000216857">
    <property type="component" value="Unassembled WGS sequence"/>
</dbReference>
<dbReference type="SUPFAM" id="SSF52096">
    <property type="entry name" value="ClpP/crotonase"/>
    <property type="match status" value="1"/>
</dbReference>
<evidence type="ECO:0000256" key="1">
    <source>
        <dbReference type="ARBA" id="ARBA00005254"/>
    </source>
</evidence>
<gene>
    <name evidence="2" type="ORF">CAL26_16405</name>
</gene>
<dbReference type="InterPro" id="IPR029045">
    <property type="entry name" value="ClpP/crotonase-like_dom_sf"/>
</dbReference>
<protein>
    <recommendedName>
        <fullName evidence="4">Enoyl-CoA hydratase</fullName>
    </recommendedName>
</protein>
<dbReference type="InterPro" id="IPR001753">
    <property type="entry name" value="Enoyl-CoA_hydra/iso"/>
</dbReference>
<evidence type="ECO:0000313" key="2">
    <source>
        <dbReference type="EMBL" id="OZI19229.1"/>
    </source>
</evidence>
<dbReference type="Pfam" id="PF00378">
    <property type="entry name" value="ECH_1"/>
    <property type="match status" value="1"/>
</dbReference>